<dbReference type="RefSeq" id="WP_026745675.1">
    <property type="nucleotide sequence ID" value="NZ_AP019823.1"/>
</dbReference>
<dbReference type="KEGG" id="lhf:JCM16775_0731"/>
<reference evidence="1 2" key="1">
    <citation type="submission" date="2019-07" db="EMBL/GenBank/DDBJ databases">
        <title>Complete Genome Sequence of Leptotrichia hofstadii Strain JCM16775.</title>
        <authorList>
            <person name="Watanabe S."/>
            <person name="Cui L."/>
        </authorList>
    </citation>
    <scope>NUCLEOTIDE SEQUENCE [LARGE SCALE GENOMIC DNA]</scope>
    <source>
        <strain evidence="1 2">JCM16775</strain>
    </source>
</reference>
<gene>
    <name evidence="1" type="ORF">JCM16775_0731</name>
</gene>
<proteinExistence type="predicted"/>
<accession>A0A510JFJ3</accession>
<dbReference type="EMBL" id="AP019823">
    <property type="protein sequence ID" value="BBM38024.1"/>
    <property type="molecule type" value="Genomic_DNA"/>
</dbReference>
<protein>
    <submittedName>
        <fullName evidence="1">Uncharacterized protein</fullName>
    </submittedName>
</protein>
<sequence>MIKKGIVTLMFIIGILGFSAKTGNANSYMDKIIGYWYYSKVGYQDPVGIRKLSNGTYQIGFNTGEKNADKNGFEWDNIQLLRNGIYKIQGMDRYIHIIKNGFVIKDGNGNIIDYLDRKLNKLP</sequence>
<dbReference type="AlphaFoldDB" id="A0A510JFJ3"/>
<keyword evidence="2" id="KW-1185">Reference proteome</keyword>
<name>A0A510JFJ3_9FUSO</name>
<dbReference type="Proteomes" id="UP000321892">
    <property type="component" value="Chromosome"/>
</dbReference>
<evidence type="ECO:0000313" key="1">
    <source>
        <dbReference type="EMBL" id="BBM38024.1"/>
    </source>
</evidence>
<dbReference type="OrthoDB" id="9879961at2"/>
<organism evidence="1 2">
    <name type="scientific">Leptotrichia hofstadii</name>
    <dbReference type="NCBI Taxonomy" id="157688"/>
    <lineage>
        <taxon>Bacteria</taxon>
        <taxon>Fusobacteriati</taxon>
        <taxon>Fusobacteriota</taxon>
        <taxon>Fusobacteriia</taxon>
        <taxon>Fusobacteriales</taxon>
        <taxon>Leptotrichiaceae</taxon>
        <taxon>Leptotrichia</taxon>
    </lineage>
</organism>
<evidence type="ECO:0000313" key="2">
    <source>
        <dbReference type="Proteomes" id="UP000321892"/>
    </source>
</evidence>